<comment type="caution">
    <text evidence="3">The sequence shown here is derived from an EMBL/GenBank/DDBJ whole genome shotgun (WGS) entry which is preliminary data.</text>
</comment>
<sequence>MVSLKSLLTSALGTALLFSHGAVAHALPEIHVDNVTKSPPPTDKAFQQNVLTTVNNIRKKYKANPLIWNTTLASVTLNKANGCKLDHSGPYGENAYSWWSKPVDAVPNFTTKVQTGFNLWISDTEIAAYKKGDLLGGGHFTQTVWKASKQIGCAFSTTRCPPKAPSTNEPWWFYCDFFPRGNFVGYYPGNVTVV</sequence>
<proteinExistence type="predicted"/>
<name>A0AA39XMV7_9PEZI</name>
<organism evidence="3 4">
    <name type="scientific">Bombardia bombarda</name>
    <dbReference type="NCBI Taxonomy" id="252184"/>
    <lineage>
        <taxon>Eukaryota</taxon>
        <taxon>Fungi</taxon>
        <taxon>Dikarya</taxon>
        <taxon>Ascomycota</taxon>
        <taxon>Pezizomycotina</taxon>
        <taxon>Sordariomycetes</taxon>
        <taxon>Sordariomycetidae</taxon>
        <taxon>Sordariales</taxon>
        <taxon>Lasiosphaeriaceae</taxon>
        <taxon>Bombardia</taxon>
    </lineage>
</organism>
<dbReference type="SMART" id="SM00198">
    <property type="entry name" value="SCP"/>
    <property type="match status" value="1"/>
</dbReference>
<dbReference type="InterPro" id="IPR014044">
    <property type="entry name" value="CAP_dom"/>
</dbReference>
<reference evidence="3" key="1">
    <citation type="submission" date="2023-06" db="EMBL/GenBank/DDBJ databases">
        <title>Genome-scale phylogeny and comparative genomics of the fungal order Sordariales.</title>
        <authorList>
            <consortium name="Lawrence Berkeley National Laboratory"/>
            <person name="Hensen N."/>
            <person name="Bonometti L."/>
            <person name="Westerberg I."/>
            <person name="Brannstrom I.O."/>
            <person name="Guillou S."/>
            <person name="Cros-Aarteil S."/>
            <person name="Calhoun S."/>
            <person name="Haridas S."/>
            <person name="Kuo A."/>
            <person name="Mondo S."/>
            <person name="Pangilinan J."/>
            <person name="Riley R."/>
            <person name="LaButti K."/>
            <person name="Andreopoulos B."/>
            <person name="Lipzen A."/>
            <person name="Chen C."/>
            <person name="Yanf M."/>
            <person name="Daum C."/>
            <person name="Ng V."/>
            <person name="Clum A."/>
            <person name="Steindorff A."/>
            <person name="Ohm R."/>
            <person name="Martin F."/>
            <person name="Silar P."/>
            <person name="Natvig D."/>
            <person name="Lalanne C."/>
            <person name="Gautier V."/>
            <person name="Ament-velasquez S.L."/>
            <person name="Kruys A."/>
            <person name="Hutchinson M.I."/>
            <person name="Powell A.J."/>
            <person name="Barry K."/>
            <person name="Miller A.N."/>
            <person name="Grigoriev I.V."/>
            <person name="Debuchy R."/>
            <person name="Gladieux P."/>
            <person name="Thoren M.H."/>
            <person name="Johannesson H."/>
        </authorList>
    </citation>
    <scope>NUCLEOTIDE SEQUENCE</scope>
    <source>
        <strain evidence="3">SMH3391-2</strain>
    </source>
</reference>
<keyword evidence="1" id="KW-0732">Signal</keyword>
<evidence type="ECO:0000256" key="1">
    <source>
        <dbReference type="SAM" id="SignalP"/>
    </source>
</evidence>
<dbReference type="PRINTS" id="PR00837">
    <property type="entry name" value="V5TPXLIKE"/>
</dbReference>
<accession>A0AA39XMV7</accession>
<protein>
    <submittedName>
        <fullName evidence="3">CAP domain-containing protein</fullName>
    </submittedName>
</protein>
<dbReference type="SUPFAM" id="SSF55797">
    <property type="entry name" value="PR-1-like"/>
    <property type="match status" value="1"/>
</dbReference>
<feature type="domain" description="SCP" evidence="2">
    <location>
        <begin position="45"/>
        <end position="185"/>
    </location>
</feature>
<dbReference type="PANTHER" id="PTHR10334">
    <property type="entry name" value="CYSTEINE-RICH SECRETORY PROTEIN-RELATED"/>
    <property type="match status" value="1"/>
</dbReference>
<dbReference type="AlphaFoldDB" id="A0AA39XMV7"/>
<feature type="chain" id="PRO_5041453449" evidence="1">
    <location>
        <begin position="27"/>
        <end position="194"/>
    </location>
</feature>
<dbReference type="InterPro" id="IPR035940">
    <property type="entry name" value="CAP_sf"/>
</dbReference>
<evidence type="ECO:0000313" key="3">
    <source>
        <dbReference type="EMBL" id="KAK0636963.1"/>
    </source>
</evidence>
<keyword evidence="4" id="KW-1185">Reference proteome</keyword>
<dbReference type="EMBL" id="JAULSR010000001">
    <property type="protein sequence ID" value="KAK0636963.1"/>
    <property type="molecule type" value="Genomic_DNA"/>
</dbReference>
<dbReference type="InterPro" id="IPR001283">
    <property type="entry name" value="CRISP-related"/>
</dbReference>
<evidence type="ECO:0000313" key="4">
    <source>
        <dbReference type="Proteomes" id="UP001174934"/>
    </source>
</evidence>
<dbReference type="Gene3D" id="3.40.33.10">
    <property type="entry name" value="CAP"/>
    <property type="match status" value="1"/>
</dbReference>
<gene>
    <name evidence="3" type="ORF">B0T17DRAFT_520360</name>
</gene>
<dbReference type="Proteomes" id="UP001174934">
    <property type="component" value="Unassembled WGS sequence"/>
</dbReference>
<feature type="signal peptide" evidence="1">
    <location>
        <begin position="1"/>
        <end position="26"/>
    </location>
</feature>
<dbReference type="Pfam" id="PF00188">
    <property type="entry name" value="CAP"/>
    <property type="match status" value="1"/>
</dbReference>
<evidence type="ECO:0000259" key="2">
    <source>
        <dbReference type="SMART" id="SM00198"/>
    </source>
</evidence>